<dbReference type="EMBL" id="CM045763">
    <property type="protein sequence ID" value="KAI8023451.1"/>
    <property type="molecule type" value="Genomic_DNA"/>
</dbReference>
<dbReference type="Proteomes" id="UP001060215">
    <property type="component" value="Chromosome 6"/>
</dbReference>
<organism evidence="1 2">
    <name type="scientific">Camellia lanceoleosa</name>
    <dbReference type="NCBI Taxonomy" id="1840588"/>
    <lineage>
        <taxon>Eukaryota</taxon>
        <taxon>Viridiplantae</taxon>
        <taxon>Streptophyta</taxon>
        <taxon>Embryophyta</taxon>
        <taxon>Tracheophyta</taxon>
        <taxon>Spermatophyta</taxon>
        <taxon>Magnoliopsida</taxon>
        <taxon>eudicotyledons</taxon>
        <taxon>Gunneridae</taxon>
        <taxon>Pentapetalae</taxon>
        <taxon>asterids</taxon>
        <taxon>Ericales</taxon>
        <taxon>Theaceae</taxon>
        <taxon>Camellia</taxon>
    </lineage>
</organism>
<gene>
    <name evidence="1" type="ORF">LOK49_LG03G02692</name>
</gene>
<evidence type="ECO:0000313" key="1">
    <source>
        <dbReference type="EMBL" id="KAI8023451.1"/>
    </source>
</evidence>
<sequence>MRKQATREIEKLSCSRELSMGSHEQQAQPSPHEIPTNSWYPPFVVSSPSSSRPTTPSSTSSSSFSVTYHATLQYVKCFSRVSPIFEKFVRIRVRVT</sequence>
<keyword evidence="2" id="KW-1185">Reference proteome</keyword>
<protein>
    <submittedName>
        <fullName evidence="1">Uncharacterized protein</fullName>
    </submittedName>
</protein>
<evidence type="ECO:0000313" key="2">
    <source>
        <dbReference type="Proteomes" id="UP001060215"/>
    </source>
</evidence>
<comment type="caution">
    <text evidence="1">The sequence shown here is derived from an EMBL/GenBank/DDBJ whole genome shotgun (WGS) entry which is preliminary data.</text>
</comment>
<proteinExistence type="predicted"/>
<accession>A0ACC0IHZ1</accession>
<reference evidence="1 2" key="1">
    <citation type="journal article" date="2022" name="Plant J.">
        <title>Chromosome-level genome of Camellia lanceoleosa provides a valuable resource for understanding genome evolution and self-incompatibility.</title>
        <authorList>
            <person name="Gong W."/>
            <person name="Xiao S."/>
            <person name="Wang L."/>
            <person name="Liao Z."/>
            <person name="Chang Y."/>
            <person name="Mo W."/>
            <person name="Hu G."/>
            <person name="Li W."/>
            <person name="Zhao G."/>
            <person name="Zhu H."/>
            <person name="Hu X."/>
            <person name="Ji K."/>
            <person name="Xiang X."/>
            <person name="Song Q."/>
            <person name="Yuan D."/>
            <person name="Jin S."/>
            <person name="Zhang L."/>
        </authorList>
    </citation>
    <scope>NUCLEOTIDE SEQUENCE [LARGE SCALE GENOMIC DNA]</scope>
    <source>
        <strain evidence="1">SQ_2022a</strain>
    </source>
</reference>
<name>A0ACC0IHZ1_9ERIC</name>